<evidence type="ECO:0000313" key="2">
    <source>
        <dbReference type="Proteomes" id="UP000827872"/>
    </source>
</evidence>
<accession>A0ACB8FQL5</accession>
<name>A0ACB8FQL5_9SAUR</name>
<organism evidence="1 2">
    <name type="scientific">Sphaerodactylus townsendi</name>
    <dbReference type="NCBI Taxonomy" id="933632"/>
    <lineage>
        <taxon>Eukaryota</taxon>
        <taxon>Metazoa</taxon>
        <taxon>Chordata</taxon>
        <taxon>Craniata</taxon>
        <taxon>Vertebrata</taxon>
        <taxon>Euteleostomi</taxon>
        <taxon>Lepidosauria</taxon>
        <taxon>Squamata</taxon>
        <taxon>Bifurcata</taxon>
        <taxon>Gekkota</taxon>
        <taxon>Sphaerodactylidae</taxon>
        <taxon>Sphaerodactylus</taxon>
    </lineage>
</organism>
<gene>
    <name evidence="1" type="ORF">K3G42_026194</name>
</gene>
<sequence>MGNTLGCVKQPKEQAGEGGHPPLSPKRKAHFRRKKRGKKRTVVAAATEGAADLAAQEPSKGAETVEEEEGLTKLGAAPSQGAGEDLVESLHQGTVSHREEAPPALEPDGVEQGHVVQVRERFQGRLEKIHLVTERSPSSSGAPGDLLEDGTTVIARLLDNPAEQNRKKAASRLVAFQRPTAGNILVPLQREPSTVGQQENGEGTVVVCRSREQSGLEAVATVAKDSCAAYTSEDGNDSLSSATWGASWTAEKGTLSELSTPSPMVDQVGNQAVERPQWLPSSQERPSGKWEEGTGANLPTSQSKSSCSESISSTFRYSSGYGSDSTQPLVKTSGRDKNSALICEDGPVFFQGAEVPKGRVMVKKMKPPAEGGAGVSPFSLSHPDSRNLMALSSTTKVLQASGTVGLEDH</sequence>
<dbReference type="Proteomes" id="UP000827872">
    <property type="component" value="Linkage Group LG06"/>
</dbReference>
<comment type="caution">
    <text evidence="1">The sequence shown here is derived from an EMBL/GenBank/DDBJ whole genome shotgun (WGS) entry which is preliminary data.</text>
</comment>
<protein>
    <submittedName>
        <fullName evidence="1">Uncharacterized protein</fullName>
    </submittedName>
</protein>
<proteinExistence type="predicted"/>
<dbReference type="EMBL" id="CM037619">
    <property type="protein sequence ID" value="KAH8007858.1"/>
    <property type="molecule type" value="Genomic_DNA"/>
</dbReference>
<evidence type="ECO:0000313" key="1">
    <source>
        <dbReference type="EMBL" id="KAH8007858.1"/>
    </source>
</evidence>
<keyword evidence="2" id="KW-1185">Reference proteome</keyword>
<reference evidence="1" key="1">
    <citation type="submission" date="2021-08" db="EMBL/GenBank/DDBJ databases">
        <title>The first chromosome-level gecko genome reveals the dynamic sex chromosomes of Neotropical dwarf geckos (Sphaerodactylidae: Sphaerodactylus).</title>
        <authorList>
            <person name="Pinto B.J."/>
            <person name="Keating S.E."/>
            <person name="Gamble T."/>
        </authorList>
    </citation>
    <scope>NUCLEOTIDE SEQUENCE</scope>
    <source>
        <strain evidence="1">TG3544</strain>
    </source>
</reference>